<proteinExistence type="inferred from homology"/>
<evidence type="ECO:0000256" key="3">
    <source>
        <dbReference type="ARBA" id="ARBA00022475"/>
    </source>
</evidence>
<dbReference type="EMBL" id="JADWYK010000002">
    <property type="protein sequence ID" value="MBG8552771.1"/>
    <property type="molecule type" value="Genomic_DNA"/>
</dbReference>
<keyword evidence="5 7" id="KW-1133">Transmembrane helix</keyword>
<keyword evidence="6 7" id="KW-0472">Membrane</keyword>
<evidence type="ECO:0000256" key="1">
    <source>
        <dbReference type="ARBA" id="ARBA00004651"/>
    </source>
</evidence>
<feature type="transmembrane region" description="Helical" evidence="7">
    <location>
        <begin position="215"/>
        <end position="239"/>
    </location>
</feature>
<dbReference type="SUPFAM" id="SSF161098">
    <property type="entry name" value="MetI-like"/>
    <property type="match status" value="1"/>
</dbReference>
<protein>
    <submittedName>
        <fullName evidence="9">ABC transporter permease</fullName>
    </submittedName>
</protein>
<evidence type="ECO:0000256" key="2">
    <source>
        <dbReference type="ARBA" id="ARBA00022448"/>
    </source>
</evidence>
<feature type="transmembrane region" description="Helical" evidence="7">
    <location>
        <begin position="318"/>
        <end position="344"/>
    </location>
</feature>
<keyword evidence="2 7" id="KW-0813">Transport</keyword>
<dbReference type="Pfam" id="PF00528">
    <property type="entry name" value="BPD_transp_1"/>
    <property type="match status" value="1"/>
</dbReference>
<feature type="transmembrane region" description="Helical" evidence="7">
    <location>
        <begin position="132"/>
        <end position="149"/>
    </location>
</feature>
<gene>
    <name evidence="9" type="ORF">I5L79_04390</name>
</gene>
<dbReference type="Gene3D" id="1.10.3720.10">
    <property type="entry name" value="MetI-like"/>
    <property type="match status" value="1"/>
</dbReference>
<evidence type="ECO:0000259" key="8">
    <source>
        <dbReference type="PROSITE" id="PS50928"/>
    </source>
</evidence>
<dbReference type="InterPro" id="IPR000515">
    <property type="entry name" value="MetI-like"/>
</dbReference>
<evidence type="ECO:0000256" key="5">
    <source>
        <dbReference type="ARBA" id="ARBA00022989"/>
    </source>
</evidence>
<evidence type="ECO:0000256" key="6">
    <source>
        <dbReference type="ARBA" id="ARBA00023136"/>
    </source>
</evidence>
<evidence type="ECO:0000313" key="9">
    <source>
        <dbReference type="EMBL" id="MBG8552771.1"/>
    </source>
</evidence>
<evidence type="ECO:0000256" key="7">
    <source>
        <dbReference type="RuleBase" id="RU363032"/>
    </source>
</evidence>
<dbReference type="Proteomes" id="UP000601099">
    <property type="component" value="Unassembled WGS sequence"/>
</dbReference>
<comment type="caution">
    <text evidence="9">The sequence shown here is derived from an EMBL/GenBank/DDBJ whole genome shotgun (WGS) entry which is preliminary data.</text>
</comment>
<dbReference type="RefSeq" id="WP_196953818.1">
    <property type="nucleotide sequence ID" value="NZ_JADWYK010000002.1"/>
</dbReference>
<feature type="domain" description="ABC transmembrane type-1" evidence="8">
    <location>
        <begin position="126"/>
        <end position="337"/>
    </location>
</feature>
<name>A0ABS0KY82_9BACT</name>
<dbReference type="PANTHER" id="PTHR43163">
    <property type="entry name" value="DIPEPTIDE TRANSPORT SYSTEM PERMEASE PROTEIN DPPB-RELATED"/>
    <property type="match status" value="1"/>
</dbReference>
<dbReference type="CDD" id="cd06261">
    <property type="entry name" value="TM_PBP2"/>
    <property type="match status" value="1"/>
</dbReference>
<dbReference type="PANTHER" id="PTHR43163:SF9">
    <property type="entry name" value="ABC TRANSPORTER PERMEASE PROTEIN"/>
    <property type="match status" value="1"/>
</dbReference>
<comment type="subcellular location">
    <subcellularLocation>
        <location evidence="1 7">Cell membrane</location>
        <topology evidence="1 7">Multi-pass membrane protein</topology>
    </subcellularLocation>
</comment>
<accession>A0ABS0KY82</accession>
<dbReference type="InterPro" id="IPR035906">
    <property type="entry name" value="MetI-like_sf"/>
</dbReference>
<feature type="transmembrane region" description="Helical" evidence="7">
    <location>
        <begin position="272"/>
        <end position="298"/>
    </location>
</feature>
<keyword evidence="3" id="KW-1003">Cell membrane</keyword>
<organism evidence="9 10">
    <name type="scientific">Hymenobacter guriensis</name>
    <dbReference type="NCBI Taxonomy" id="2793065"/>
    <lineage>
        <taxon>Bacteria</taxon>
        <taxon>Pseudomonadati</taxon>
        <taxon>Bacteroidota</taxon>
        <taxon>Cytophagia</taxon>
        <taxon>Cytophagales</taxon>
        <taxon>Hymenobacteraceae</taxon>
        <taxon>Hymenobacter</taxon>
    </lineage>
</organism>
<evidence type="ECO:0000256" key="4">
    <source>
        <dbReference type="ARBA" id="ARBA00022692"/>
    </source>
</evidence>
<evidence type="ECO:0000313" key="10">
    <source>
        <dbReference type="Proteomes" id="UP000601099"/>
    </source>
</evidence>
<keyword evidence="4 7" id="KW-0812">Transmembrane</keyword>
<dbReference type="PROSITE" id="PS50928">
    <property type="entry name" value="ABC_TM1"/>
    <property type="match status" value="1"/>
</dbReference>
<sequence>MRGRVLYRLLRPLLLGWLLLSVVFLLSRLAGFGSTVDLTPETDILSSRQFERQQAQQALQKRLGLNLPLFYLSVVPHPSYGPWLLAVRWHGRHNQYHQWLRQLAAGSLGSSYRDGQPVTSIISEALPNTLRLTLPAAASSVGLTLWLGLRLARRRWWRTWVLSLCVALDAAPLFLVATALLLLLANPDAFPLFPAYGLPESAGTESLWESGTRHLYYYALPIGSLLLVTVPGLVLQLVAALEQEAGSQYVVTARAKGLSDRQVLRGHVLRNAALPFITLLTDLLPALLAGAVVVEVIFALPGMGRLLAEAAAARDYPVLLGGVALVAAARLISYWLADALYAWADPRLRRQTTLPTHA</sequence>
<comment type="similarity">
    <text evidence="7">Belongs to the binding-protein-dependent transport system permease family.</text>
</comment>
<feature type="transmembrane region" description="Helical" evidence="7">
    <location>
        <begin position="161"/>
        <end position="185"/>
    </location>
</feature>
<reference evidence="9 10" key="1">
    <citation type="submission" date="2020-11" db="EMBL/GenBank/DDBJ databases">
        <title>Hymenobacter sp.</title>
        <authorList>
            <person name="Kim M.K."/>
        </authorList>
    </citation>
    <scope>NUCLEOTIDE SEQUENCE [LARGE SCALE GENOMIC DNA]</scope>
    <source>
        <strain evidence="9 10">BT594</strain>
    </source>
</reference>
<keyword evidence="10" id="KW-1185">Reference proteome</keyword>